<name>A0ABD1SE14_9LAMI</name>
<keyword evidence="2" id="KW-1185">Reference proteome</keyword>
<sequence>MPQLAPRFPLFDCTLLRTRSRLQSDCSIPNKIRPRVPTRIRTPTLPLEASLMLIVPRVELCPGSSKKRCLNTQGGSDRSVSDELPRMAGFSIVSLPGMSRGATCHVVWGV</sequence>
<accession>A0ABD1SE14</accession>
<dbReference type="AlphaFoldDB" id="A0ABD1SE14"/>
<evidence type="ECO:0000313" key="1">
    <source>
        <dbReference type="EMBL" id="KAL2498920.1"/>
    </source>
</evidence>
<organism evidence="1 2">
    <name type="scientific">Abeliophyllum distichum</name>
    <dbReference type="NCBI Taxonomy" id="126358"/>
    <lineage>
        <taxon>Eukaryota</taxon>
        <taxon>Viridiplantae</taxon>
        <taxon>Streptophyta</taxon>
        <taxon>Embryophyta</taxon>
        <taxon>Tracheophyta</taxon>
        <taxon>Spermatophyta</taxon>
        <taxon>Magnoliopsida</taxon>
        <taxon>eudicotyledons</taxon>
        <taxon>Gunneridae</taxon>
        <taxon>Pentapetalae</taxon>
        <taxon>asterids</taxon>
        <taxon>lamiids</taxon>
        <taxon>Lamiales</taxon>
        <taxon>Oleaceae</taxon>
        <taxon>Forsythieae</taxon>
        <taxon>Abeliophyllum</taxon>
    </lineage>
</organism>
<evidence type="ECO:0000313" key="2">
    <source>
        <dbReference type="Proteomes" id="UP001604336"/>
    </source>
</evidence>
<comment type="caution">
    <text evidence="1">The sequence shown here is derived from an EMBL/GenBank/DDBJ whole genome shotgun (WGS) entry which is preliminary data.</text>
</comment>
<dbReference type="EMBL" id="JBFOLK010000007">
    <property type="protein sequence ID" value="KAL2498920.1"/>
    <property type="molecule type" value="Genomic_DNA"/>
</dbReference>
<dbReference type="Proteomes" id="UP001604336">
    <property type="component" value="Unassembled WGS sequence"/>
</dbReference>
<protein>
    <submittedName>
        <fullName evidence="1">Uncharacterized protein</fullName>
    </submittedName>
</protein>
<proteinExistence type="predicted"/>
<gene>
    <name evidence="1" type="ORF">Adt_24470</name>
</gene>
<reference evidence="2" key="1">
    <citation type="submission" date="2024-07" db="EMBL/GenBank/DDBJ databases">
        <title>Two chromosome-level genome assemblies of Korean endemic species Abeliophyllum distichum and Forsythia ovata (Oleaceae).</title>
        <authorList>
            <person name="Jang H."/>
        </authorList>
    </citation>
    <scope>NUCLEOTIDE SEQUENCE [LARGE SCALE GENOMIC DNA]</scope>
</reference>